<name>A0A0D0CKR3_9AGAR</name>
<dbReference type="EMBL" id="KN834803">
    <property type="protein sequence ID" value="KIK55743.1"/>
    <property type="molecule type" value="Genomic_DNA"/>
</dbReference>
<dbReference type="Proteomes" id="UP000053593">
    <property type="component" value="Unassembled WGS sequence"/>
</dbReference>
<accession>A0A0D0CKR3</accession>
<gene>
    <name evidence="1" type="ORF">GYMLUDRAFT_62335</name>
</gene>
<proteinExistence type="predicted"/>
<dbReference type="HOGENOM" id="CLU_150159_0_0_1"/>
<dbReference type="AlphaFoldDB" id="A0A0D0CKR3"/>
<evidence type="ECO:0000313" key="1">
    <source>
        <dbReference type="EMBL" id="KIK55743.1"/>
    </source>
</evidence>
<evidence type="ECO:0000313" key="2">
    <source>
        <dbReference type="Proteomes" id="UP000053593"/>
    </source>
</evidence>
<protein>
    <submittedName>
        <fullName evidence="1">Uncharacterized protein</fullName>
    </submittedName>
</protein>
<sequence length="144" mass="16153">MTLILNNLARQCLLAFHPLSVSDILSILQTSDLLPSLSPTLNSYIKSFKRINLSSQNDQIILLILGTQEASKDDLQMVEEAVDHIAFVHSGPFSPPVIGLDIDRHGMEQLYSHFDVLGRLDIDRFLYLDLGKQVLSTEVHIFGH</sequence>
<keyword evidence="2" id="KW-1185">Reference proteome</keyword>
<organism evidence="1 2">
    <name type="scientific">Collybiopsis luxurians FD-317 M1</name>
    <dbReference type="NCBI Taxonomy" id="944289"/>
    <lineage>
        <taxon>Eukaryota</taxon>
        <taxon>Fungi</taxon>
        <taxon>Dikarya</taxon>
        <taxon>Basidiomycota</taxon>
        <taxon>Agaricomycotina</taxon>
        <taxon>Agaricomycetes</taxon>
        <taxon>Agaricomycetidae</taxon>
        <taxon>Agaricales</taxon>
        <taxon>Marasmiineae</taxon>
        <taxon>Omphalotaceae</taxon>
        <taxon>Collybiopsis</taxon>
        <taxon>Collybiopsis luxurians</taxon>
    </lineage>
</organism>
<reference evidence="1 2" key="1">
    <citation type="submission" date="2014-04" db="EMBL/GenBank/DDBJ databases">
        <title>Evolutionary Origins and Diversification of the Mycorrhizal Mutualists.</title>
        <authorList>
            <consortium name="DOE Joint Genome Institute"/>
            <consortium name="Mycorrhizal Genomics Consortium"/>
            <person name="Kohler A."/>
            <person name="Kuo A."/>
            <person name="Nagy L.G."/>
            <person name="Floudas D."/>
            <person name="Copeland A."/>
            <person name="Barry K.W."/>
            <person name="Cichocki N."/>
            <person name="Veneault-Fourrey C."/>
            <person name="LaButti K."/>
            <person name="Lindquist E.A."/>
            <person name="Lipzen A."/>
            <person name="Lundell T."/>
            <person name="Morin E."/>
            <person name="Murat C."/>
            <person name="Riley R."/>
            <person name="Ohm R."/>
            <person name="Sun H."/>
            <person name="Tunlid A."/>
            <person name="Henrissat B."/>
            <person name="Grigoriev I.V."/>
            <person name="Hibbett D.S."/>
            <person name="Martin F."/>
        </authorList>
    </citation>
    <scope>NUCLEOTIDE SEQUENCE [LARGE SCALE GENOMIC DNA]</scope>
    <source>
        <strain evidence="1 2">FD-317 M1</strain>
    </source>
</reference>